<dbReference type="GO" id="GO:0031623">
    <property type="term" value="P:receptor internalization"/>
    <property type="evidence" value="ECO:0007669"/>
    <property type="project" value="TreeGrafter"/>
</dbReference>
<dbReference type="GO" id="GO:0032456">
    <property type="term" value="P:endocytic recycling"/>
    <property type="evidence" value="ECO:0007669"/>
    <property type="project" value="TreeGrafter"/>
</dbReference>
<evidence type="ECO:0000313" key="3">
    <source>
        <dbReference type="EMBL" id="CAF0956391.1"/>
    </source>
</evidence>
<dbReference type="AlphaFoldDB" id="A0A814DCA9"/>
<name>A0A814DCA9_9BILA</name>
<dbReference type="PANTHER" id="PTHR46275:SF1">
    <property type="entry name" value="HEPATOCYTE GROWTH FACTOR-REGULATED TYROSINE KINASE SUBSTRATE"/>
    <property type="match status" value="1"/>
</dbReference>
<dbReference type="Gene3D" id="1.20.5.1940">
    <property type="match status" value="1"/>
</dbReference>
<organism evidence="3 5">
    <name type="scientific">Didymodactylos carnosus</name>
    <dbReference type="NCBI Taxonomy" id="1234261"/>
    <lineage>
        <taxon>Eukaryota</taxon>
        <taxon>Metazoa</taxon>
        <taxon>Spiralia</taxon>
        <taxon>Gnathifera</taxon>
        <taxon>Rotifera</taxon>
        <taxon>Eurotatoria</taxon>
        <taxon>Bdelloidea</taxon>
        <taxon>Philodinida</taxon>
        <taxon>Philodinidae</taxon>
        <taxon>Didymodactylos</taxon>
    </lineage>
</organism>
<dbReference type="Pfam" id="PF12210">
    <property type="entry name" value="Hrs_helical"/>
    <property type="match status" value="1"/>
</dbReference>
<evidence type="ECO:0000256" key="1">
    <source>
        <dbReference type="SAM" id="MobiDB-lite"/>
    </source>
</evidence>
<feature type="domain" description="Hepatocyte growth factor-regulated tyrosine kinase substrate helical" evidence="2">
    <location>
        <begin position="199"/>
        <end position="292"/>
    </location>
</feature>
<dbReference type="EMBL" id="CAJNOQ010002402">
    <property type="protein sequence ID" value="CAF0956391.1"/>
    <property type="molecule type" value="Genomic_DNA"/>
</dbReference>
<evidence type="ECO:0000313" key="4">
    <source>
        <dbReference type="EMBL" id="CAF3731355.1"/>
    </source>
</evidence>
<dbReference type="GO" id="GO:0043130">
    <property type="term" value="F:ubiquitin binding"/>
    <property type="evidence" value="ECO:0007669"/>
    <property type="project" value="TreeGrafter"/>
</dbReference>
<dbReference type="EMBL" id="CAJOBC010002402">
    <property type="protein sequence ID" value="CAF3731355.1"/>
    <property type="molecule type" value="Genomic_DNA"/>
</dbReference>
<keyword evidence="5" id="KW-1185">Reference proteome</keyword>
<proteinExistence type="predicted"/>
<accession>A0A814DCA9</accession>
<dbReference type="OrthoDB" id="957735at2759"/>
<dbReference type="PROSITE" id="PS50330">
    <property type="entry name" value="UIM"/>
    <property type="match status" value="1"/>
</dbReference>
<dbReference type="Proteomes" id="UP000663829">
    <property type="component" value="Unassembled WGS sequence"/>
</dbReference>
<dbReference type="InterPro" id="IPR024641">
    <property type="entry name" value="HRS_helical"/>
</dbReference>
<gene>
    <name evidence="3" type="ORF">GPM918_LOCUS11519</name>
    <name evidence="4" type="ORF">SRO942_LOCUS11520</name>
</gene>
<comment type="caution">
    <text evidence="3">The sequence shown here is derived from an EMBL/GenBank/DDBJ whole genome shotgun (WGS) entry which is preliminary data.</text>
</comment>
<dbReference type="GO" id="GO:0005769">
    <property type="term" value="C:early endosome"/>
    <property type="evidence" value="ECO:0007669"/>
    <property type="project" value="TreeGrafter"/>
</dbReference>
<evidence type="ECO:0000313" key="5">
    <source>
        <dbReference type="Proteomes" id="UP000663829"/>
    </source>
</evidence>
<reference evidence="3" key="1">
    <citation type="submission" date="2021-02" db="EMBL/GenBank/DDBJ databases">
        <authorList>
            <person name="Nowell W R."/>
        </authorList>
    </citation>
    <scope>NUCLEOTIDE SEQUENCE</scope>
</reference>
<dbReference type="InterPro" id="IPR003903">
    <property type="entry name" value="UIM_dom"/>
</dbReference>
<feature type="region of interest" description="Disordered" evidence="1">
    <location>
        <begin position="37"/>
        <end position="70"/>
    </location>
</feature>
<dbReference type="InterPro" id="IPR017073">
    <property type="entry name" value="HGS/VPS27"/>
</dbReference>
<evidence type="ECO:0000259" key="2">
    <source>
        <dbReference type="Pfam" id="PF12210"/>
    </source>
</evidence>
<sequence>MKAPCRIEGSSKQVPIPEYGIEKDVRVCLACYDRITGTGSVKPRTSSVEQQSNTFASSAPKVPQKTQSELEEEEAFQLALAISQSEAEDKEHQKKMLTQRYAMSSINNDVPLTSSSSVNISTPIVSAPLAEEDEEKDRFSHGELSKYLERSYWEQKHQALSSGIPLEDVSTTANVSQIKAPQLPDAMNNYVSDSEIDDFVNLVNDNINNIKFRMLSNQNRGRNITNDTAVQSVFLILQAFHPELHKYMKLLEDKRTYYESLQDKLGQLKDAREALNALRTEHYERKQREQYERERQRQIVMAQKLDVMRQKKQEYLEYQRQLHLQQLAEQELEMQKRLEQQRHYALMRDQQQNSHSIPTLLSNQQQTNKYDMATNQQPYMYQNAMHSSNSIIDTHVKKDREDYQSQFYGNSQPVYNVPSLSQELNSRYSTTTNNYHDPSRLVASNMPAPTILSTLPYQMNRQNYHQPQQMYSEIQPAVALVMQPEPLLISFD</sequence>
<feature type="compositionally biased region" description="Polar residues" evidence="1">
    <location>
        <begin position="37"/>
        <end position="57"/>
    </location>
</feature>
<dbReference type="Proteomes" id="UP000681722">
    <property type="component" value="Unassembled WGS sequence"/>
</dbReference>
<dbReference type="PANTHER" id="PTHR46275">
    <property type="entry name" value="HEPATOCYTE GROWTH FACTOR-REGULATED TYROSINE KINASE SUBSTRATE"/>
    <property type="match status" value="1"/>
</dbReference>
<protein>
    <recommendedName>
        <fullName evidence="2">Hepatocyte growth factor-regulated tyrosine kinase substrate helical domain-containing protein</fullName>
    </recommendedName>
</protein>